<dbReference type="RefSeq" id="WP_379579150.1">
    <property type="nucleotide sequence ID" value="NZ_JBHUFV010000061.1"/>
</dbReference>
<organism evidence="2 3">
    <name type="scientific">Nonomuraea mangrovi</name>
    <dbReference type="NCBI Taxonomy" id="2316207"/>
    <lineage>
        <taxon>Bacteria</taxon>
        <taxon>Bacillati</taxon>
        <taxon>Actinomycetota</taxon>
        <taxon>Actinomycetes</taxon>
        <taxon>Streptosporangiales</taxon>
        <taxon>Streptosporangiaceae</taxon>
        <taxon>Nonomuraea</taxon>
    </lineage>
</organism>
<evidence type="ECO:0000313" key="2">
    <source>
        <dbReference type="EMBL" id="MFD1937716.1"/>
    </source>
</evidence>
<evidence type="ECO:0008006" key="4">
    <source>
        <dbReference type="Google" id="ProtNLM"/>
    </source>
</evidence>
<dbReference type="Gene3D" id="1.20.1720.10">
    <property type="entry name" value="Multidrug resistance protein D"/>
    <property type="match status" value="1"/>
</dbReference>
<evidence type="ECO:0000256" key="1">
    <source>
        <dbReference type="SAM" id="Phobius"/>
    </source>
</evidence>
<comment type="caution">
    <text evidence="2">The sequence shown here is derived from an EMBL/GenBank/DDBJ whole genome shotgun (WGS) entry which is preliminary data.</text>
</comment>
<name>A0ABW4T7M4_9ACTN</name>
<proteinExistence type="predicted"/>
<keyword evidence="1" id="KW-0812">Transmembrane</keyword>
<keyword evidence="1" id="KW-0472">Membrane</keyword>
<gene>
    <name evidence="2" type="ORF">ACFSKW_40235</name>
</gene>
<keyword evidence="3" id="KW-1185">Reference proteome</keyword>
<protein>
    <recommendedName>
        <fullName evidence="4">MFS transporter</fullName>
    </recommendedName>
</protein>
<dbReference type="EMBL" id="JBHUFV010000061">
    <property type="protein sequence ID" value="MFD1937716.1"/>
    <property type="molecule type" value="Genomic_DNA"/>
</dbReference>
<evidence type="ECO:0000313" key="3">
    <source>
        <dbReference type="Proteomes" id="UP001597368"/>
    </source>
</evidence>
<keyword evidence="1" id="KW-1133">Transmembrane helix</keyword>
<feature type="transmembrane region" description="Helical" evidence="1">
    <location>
        <begin position="28"/>
        <end position="45"/>
    </location>
</feature>
<reference evidence="3" key="1">
    <citation type="journal article" date="2019" name="Int. J. Syst. Evol. Microbiol.">
        <title>The Global Catalogue of Microorganisms (GCM) 10K type strain sequencing project: providing services to taxonomists for standard genome sequencing and annotation.</title>
        <authorList>
            <consortium name="The Broad Institute Genomics Platform"/>
            <consortium name="The Broad Institute Genome Sequencing Center for Infectious Disease"/>
            <person name="Wu L."/>
            <person name="Ma J."/>
        </authorList>
    </citation>
    <scope>NUCLEOTIDE SEQUENCE [LARGE SCALE GENOMIC DNA]</scope>
    <source>
        <strain evidence="3">ICMP 6774ER</strain>
    </source>
</reference>
<dbReference type="Proteomes" id="UP001597368">
    <property type="component" value="Unassembled WGS sequence"/>
</dbReference>
<accession>A0ABW4T7M4</accession>
<sequence length="53" mass="5513">MAPPIAGPVLGGHLTEHLDRRRIFSTNLPMGAVALAVAATVLLRLPRPGSGSR</sequence>